<evidence type="ECO:0000313" key="3">
    <source>
        <dbReference type="EMBL" id="KAF0771107.1"/>
    </source>
</evidence>
<reference evidence="3 4" key="1">
    <citation type="submission" date="2019-08" db="EMBL/GenBank/DDBJ databases">
        <title>Whole genome of Aphis craccivora.</title>
        <authorList>
            <person name="Voronova N.V."/>
            <person name="Shulinski R.S."/>
            <person name="Bandarenka Y.V."/>
            <person name="Zhorov D.G."/>
            <person name="Warner D."/>
        </authorList>
    </citation>
    <scope>NUCLEOTIDE SEQUENCE [LARGE SCALE GENOMIC DNA]</scope>
    <source>
        <strain evidence="3">180601</strain>
        <tissue evidence="3">Whole Body</tissue>
    </source>
</reference>
<dbReference type="PANTHER" id="PTHR12335">
    <property type="entry name" value="TIPE PROTEIN TEMPERATURE-INDUCED PARALYTIC E"/>
    <property type="match status" value="1"/>
</dbReference>
<dbReference type="AlphaFoldDB" id="A0A6G0ZJE5"/>
<protein>
    <submittedName>
        <fullName evidence="3">TEH4</fullName>
    </submittedName>
</protein>
<keyword evidence="2" id="KW-0812">Transmembrane</keyword>
<dbReference type="EMBL" id="VUJU01000337">
    <property type="protein sequence ID" value="KAF0771107.1"/>
    <property type="molecule type" value="Genomic_DNA"/>
</dbReference>
<feature type="compositionally biased region" description="Basic and acidic residues" evidence="1">
    <location>
        <begin position="554"/>
        <end position="566"/>
    </location>
</feature>
<dbReference type="OrthoDB" id="6349518at2759"/>
<evidence type="ECO:0000256" key="1">
    <source>
        <dbReference type="SAM" id="MobiDB-lite"/>
    </source>
</evidence>
<evidence type="ECO:0000256" key="2">
    <source>
        <dbReference type="SAM" id="Phobius"/>
    </source>
</evidence>
<accession>A0A6G0ZJE5</accession>
<organism evidence="3 4">
    <name type="scientific">Aphis craccivora</name>
    <name type="common">Cowpea aphid</name>
    <dbReference type="NCBI Taxonomy" id="307492"/>
    <lineage>
        <taxon>Eukaryota</taxon>
        <taxon>Metazoa</taxon>
        <taxon>Ecdysozoa</taxon>
        <taxon>Arthropoda</taxon>
        <taxon>Hexapoda</taxon>
        <taxon>Insecta</taxon>
        <taxon>Pterygota</taxon>
        <taxon>Neoptera</taxon>
        <taxon>Paraneoptera</taxon>
        <taxon>Hemiptera</taxon>
        <taxon>Sternorrhyncha</taxon>
        <taxon>Aphidomorpha</taxon>
        <taxon>Aphidoidea</taxon>
        <taxon>Aphididae</taxon>
        <taxon>Aphidini</taxon>
        <taxon>Aphis</taxon>
        <taxon>Aphis</taxon>
    </lineage>
</organism>
<feature type="transmembrane region" description="Helical" evidence="2">
    <location>
        <begin position="501"/>
        <end position="525"/>
    </location>
</feature>
<feature type="region of interest" description="Disordered" evidence="1">
    <location>
        <begin position="552"/>
        <end position="575"/>
    </location>
</feature>
<dbReference type="GO" id="GO:0005886">
    <property type="term" value="C:plasma membrane"/>
    <property type="evidence" value="ECO:0007669"/>
    <property type="project" value="TreeGrafter"/>
</dbReference>
<feature type="region of interest" description="Disordered" evidence="1">
    <location>
        <begin position="29"/>
        <end position="59"/>
    </location>
</feature>
<keyword evidence="4" id="KW-1185">Reference proteome</keyword>
<sequence>MATVTLRVVTFPLTNRYLQNVRYAYAGKHRKSMAAKDRGGNSGGGTRKKKHEPPPKPIPEQDRHICGLICVCQLTFVLSSVSLVYLSVAIYVPGYRAFNAAIETVPLMCQTINSTVSNNCEWASCGEWCLTKPSGNCPQYLVTVRQNGTEIGVENCTRLTSVSCPQASFQKIRCPCVNFFFMCIHTTHSAELFVNACFSTYPVLSSTRCDWLMCVKYATTELSKLAYFLQANTDTLKRYNCNNNKECLGLTGIMACRLGHCSNMSELYQCYYNKSGPPVDSDTENLKLNGYFDCVDGSCYAIKWPFDCDRYCNKITTTGVNVFLRTGDTVFTGDCQRVVAYNKANGNAAHGEPLATPKEIWTDENSTIGIFMASCNTISKDSGNSLRAYDCINGTVLDESQMPQLYINFTTFWAIYEASDRPLDETNAFVPAQSALTVYNSSRLYINQQGCVNTLRNECRDFGFTHGRAGENHTALSRFPCFYTKNDSFSALARFDLNKTWWELMVGVTVPGILFAVSFLTLLIVHQTVKVGDDARMTCQWCADDEAGAAAEEPFMKPSDKPADRSGRKHRKRGELQELSVIEALVARSADMSVGVDGRRPMDGPDV</sequence>
<comment type="caution">
    <text evidence="3">The sequence shown here is derived from an EMBL/GenBank/DDBJ whole genome shotgun (WGS) entry which is preliminary data.</text>
</comment>
<proteinExistence type="predicted"/>
<keyword evidence="2" id="KW-0472">Membrane</keyword>
<dbReference type="InterPro" id="IPR031578">
    <property type="entry name" value="TipE"/>
</dbReference>
<dbReference type="GO" id="GO:0017080">
    <property type="term" value="F:sodium channel regulator activity"/>
    <property type="evidence" value="ECO:0007669"/>
    <property type="project" value="TreeGrafter"/>
</dbReference>
<keyword evidence="2" id="KW-1133">Transmembrane helix</keyword>
<dbReference type="Proteomes" id="UP000478052">
    <property type="component" value="Unassembled WGS sequence"/>
</dbReference>
<gene>
    <name evidence="3" type="ORF">FWK35_00001392</name>
</gene>
<name>A0A6G0ZJE5_APHCR</name>
<dbReference type="GO" id="GO:0002028">
    <property type="term" value="P:regulation of sodium ion transport"/>
    <property type="evidence" value="ECO:0007669"/>
    <property type="project" value="TreeGrafter"/>
</dbReference>
<evidence type="ECO:0000313" key="4">
    <source>
        <dbReference type="Proteomes" id="UP000478052"/>
    </source>
</evidence>
<dbReference type="PANTHER" id="PTHR12335:SF3">
    <property type="entry name" value="IP11896P"/>
    <property type="match status" value="1"/>
</dbReference>